<keyword evidence="1" id="KW-1133">Transmembrane helix</keyword>
<name>A0ABS1QKA2_9FLAO</name>
<dbReference type="EMBL" id="JAELVM010000003">
    <property type="protein sequence ID" value="MBL1222489.1"/>
    <property type="molecule type" value="Genomic_DNA"/>
</dbReference>
<comment type="caution">
    <text evidence="2">The sequence shown here is derived from an EMBL/GenBank/DDBJ whole genome shotgun (WGS) entry which is preliminary data.</text>
</comment>
<evidence type="ECO:0000313" key="3">
    <source>
        <dbReference type="Proteomes" id="UP000661696"/>
    </source>
</evidence>
<evidence type="ECO:0000256" key="1">
    <source>
        <dbReference type="SAM" id="Phobius"/>
    </source>
</evidence>
<organism evidence="2 3">
    <name type="scientific">Chryseobacterium endalhagicum</name>
    <dbReference type="NCBI Taxonomy" id="2797638"/>
    <lineage>
        <taxon>Bacteria</taxon>
        <taxon>Pseudomonadati</taxon>
        <taxon>Bacteroidota</taxon>
        <taxon>Flavobacteriia</taxon>
        <taxon>Flavobacteriales</taxon>
        <taxon>Weeksellaceae</taxon>
        <taxon>Chryseobacterium group</taxon>
        <taxon>Chryseobacterium</taxon>
    </lineage>
</organism>
<keyword evidence="1" id="KW-0472">Membrane</keyword>
<keyword evidence="1" id="KW-0812">Transmembrane</keyword>
<keyword evidence="3" id="KW-1185">Reference proteome</keyword>
<sequence>MDVNLIGLIGSIVRLIFVFQFSLKKQNTASEKSFETEEKKDIIAGSIVIVLIIIWGLLTYGIK</sequence>
<evidence type="ECO:0000313" key="2">
    <source>
        <dbReference type="EMBL" id="MBL1222489.1"/>
    </source>
</evidence>
<accession>A0ABS1QKA2</accession>
<protein>
    <recommendedName>
        <fullName evidence="4">Molybdenum ABC transporter permease</fullName>
    </recommendedName>
</protein>
<proteinExistence type="predicted"/>
<dbReference type="RefSeq" id="WP_202092885.1">
    <property type="nucleotide sequence ID" value="NZ_JAELVM010000003.1"/>
</dbReference>
<reference evidence="2 3" key="1">
    <citation type="submission" date="2020-12" db="EMBL/GenBank/DDBJ databases">
        <title>Chryseobacterium endoalhailicus sp. nov., isolated from seed of leguminous plant.</title>
        <authorList>
            <person name="Zhang X."/>
        </authorList>
    </citation>
    <scope>NUCLEOTIDE SEQUENCE [LARGE SCALE GENOMIC DNA]</scope>
    <source>
        <strain evidence="2 3">L7</strain>
    </source>
</reference>
<feature type="transmembrane region" description="Helical" evidence="1">
    <location>
        <begin position="6"/>
        <end position="23"/>
    </location>
</feature>
<evidence type="ECO:0008006" key="4">
    <source>
        <dbReference type="Google" id="ProtNLM"/>
    </source>
</evidence>
<dbReference type="Proteomes" id="UP000661696">
    <property type="component" value="Unassembled WGS sequence"/>
</dbReference>
<gene>
    <name evidence="2" type="ORF">JET18_16675</name>
</gene>
<feature type="transmembrane region" description="Helical" evidence="1">
    <location>
        <begin position="43"/>
        <end position="62"/>
    </location>
</feature>